<evidence type="ECO:0000313" key="3">
    <source>
        <dbReference type="Proteomes" id="UP000268623"/>
    </source>
</evidence>
<sequence length="336" mass="37717">MPRHFDPTLVNDPFDDPGLYVDLVFERRALLFDLGDIARLSPRKILRISDVFVTHRHMDHFAGFDQLLRRVLGREKMLGLYGPAGTIDAVEHKLKAHTWNLIDEYGGNLVCSVTEIDEAGRQTSAKFCGRTRFERSNVETQQADDGLLHKEPGFQVRATTLDHGVPVLALALEERAQIDVWRNKVDAMGLAVGPWLRRFKEAILRGVDDDVLVDIGWAVGQLGRPTALPLGLLKREIMQITSGRKIVYVVDCSFSDANREKIIRLARDADILFIEATFLDADAAIAQQRHHLTACQAGTLARLAGAKRFVTFHYSPRYKGQGQRPILEAQKAFLNG</sequence>
<dbReference type="Gene3D" id="3.60.15.10">
    <property type="entry name" value="Ribonuclease Z/Hydroxyacylglutathione hydrolase-like"/>
    <property type="match status" value="1"/>
</dbReference>
<dbReference type="NCBIfam" id="NF002558">
    <property type="entry name" value="PRK02126.1"/>
    <property type="match status" value="1"/>
</dbReference>
<dbReference type="SUPFAM" id="SSF56281">
    <property type="entry name" value="Metallo-hydrolase/oxidoreductase"/>
    <property type="match status" value="1"/>
</dbReference>
<dbReference type="InterPro" id="IPR001279">
    <property type="entry name" value="Metallo-B-lactamas"/>
</dbReference>
<feature type="domain" description="Metallo-beta-lactamase" evidence="1">
    <location>
        <begin position="43"/>
        <end position="98"/>
    </location>
</feature>
<reference evidence="2 3" key="1">
    <citation type="submission" date="2018-08" db="EMBL/GenBank/DDBJ databases">
        <title>Genome sequence of Methylocystis hirsuta CSC1, a methanotroph able to accumulate PHAs.</title>
        <authorList>
            <person name="Bordel S."/>
            <person name="Rodriguez E."/>
            <person name="Gancedo J."/>
            <person name="Munoz R."/>
        </authorList>
    </citation>
    <scope>NUCLEOTIDE SEQUENCE [LARGE SCALE GENOMIC DNA]</scope>
    <source>
        <strain evidence="2 3">CSC1</strain>
    </source>
</reference>
<accession>A0A3M9XMQ5</accession>
<proteinExistence type="predicted"/>
<dbReference type="OrthoDB" id="9800940at2"/>
<dbReference type="AlphaFoldDB" id="A0A3M9XMQ5"/>
<gene>
    <name evidence="2" type="ORF">D1O30_20290</name>
</gene>
<dbReference type="EMBL" id="QWDD01000003">
    <property type="protein sequence ID" value="RNJ48160.1"/>
    <property type="molecule type" value="Genomic_DNA"/>
</dbReference>
<dbReference type="Pfam" id="PF12706">
    <property type="entry name" value="Lactamase_B_2"/>
    <property type="match status" value="2"/>
</dbReference>
<dbReference type="RefSeq" id="WP_123177904.1">
    <property type="nucleotide sequence ID" value="NZ_QWDD01000003.1"/>
</dbReference>
<name>A0A3M9XMQ5_9HYPH</name>
<dbReference type="PANTHER" id="PTHR46018">
    <property type="entry name" value="ZINC PHOSPHODIESTERASE ELAC PROTEIN 1"/>
    <property type="match status" value="1"/>
</dbReference>
<feature type="domain" description="Metallo-beta-lactamase" evidence="1">
    <location>
        <begin position="241"/>
        <end position="314"/>
    </location>
</feature>
<dbReference type="EC" id="3.1.26.11" evidence="2"/>
<comment type="caution">
    <text evidence="2">The sequence shown here is derived from an EMBL/GenBank/DDBJ whole genome shotgun (WGS) entry which is preliminary data.</text>
</comment>
<organism evidence="2 3">
    <name type="scientific">Methylocystis hirsuta</name>
    <dbReference type="NCBI Taxonomy" id="369798"/>
    <lineage>
        <taxon>Bacteria</taxon>
        <taxon>Pseudomonadati</taxon>
        <taxon>Pseudomonadota</taxon>
        <taxon>Alphaproteobacteria</taxon>
        <taxon>Hyphomicrobiales</taxon>
        <taxon>Methylocystaceae</taxon>
        <taxon>Methylocystis</taxon>
    </lineage>
</organism>
<evidence type="ECO:0000259" key="1">
    <source>
        <dbReference type="Pfam" id="PF12706"/>
    </source>
</evidence>
<dbReference type="GO" id="GO:0042781">
    <property type="term" value="F:3'-tRNA processing endoribonuclease activity"/>
    <property type="evidence" value="ECO:0007669"/>
    <property type="project" value="UniProtKB-EC"/>
</dbReference>
<dbReference type="Proteomes" id="UP000268623">
    <property type="component" value="Unassembled WGS sequence"/>
</dbReference>
<dbReference type="PANTHER" id="PTHR46018:SF7">
    <property type="entry name" value="RIBONUCLEASE Z"/>
    <property type="match status" value="1"/>
</dbReference>
<keyword evidence="2" id="KW-0378">Hydrolase</keyword>
<protein>
    <submittedName>
        <fullName evidence="2">Ribonuclease Z</fullName>
        <ecNumber evidence="2">3.1.26.11</ecNumber>
    </submittedName>
</protein>
<dbReference type="InterPro" id="IPR036866">
    <property type="entry name" value="RibonucZ/Hydroxyglut_hydro"/>
</dbReference>
<keyword evidence="3" id="KW-1185">Reference proteome</keyword>
<evidence type="ECO:0000313" key="2">
    <source>
        <dbReference type="EMBL" id="RNJ48160.1"/>
    </source>
</evidence>